<evidence type="ECO:0000313" key="1">
    <source>
        <dbReference type="EMBL" id="KAL1261458.1"/>
    </source>
</evidence>
<dbReference type="Proteomes" id="UP001558613">
    <property type="component" value="Unassembled WGS sequence"/>
</dbReference>
<evidence type="ECO:0000313" key="2">
    <source>
        <dbReference type="Proteomes" id="UP001558613"/>
    </source>
</evidence>
<gene>
    <name evidence="1" type="ORF">QQF64_006723</name>
</gene>
<comment type="caution">
    <text evidence="1">The sequence shown here is derived from an EMBL/GenBank/DDBJ whole genome shotgun (WGS) entry which is preliminary data.</text>
</comment>
<accession>A0ABR3M8M4</accession>
<sequence>MQKNNEDARCTKFFHPEREDGALYRLCKGDQCQCAEENCSFQRRNHVKDDDRFIKACESGMDYVYKVLKEGTDEDVEGK</sequence>
<protein>
    <submittedName>
        <fullName evidence="1">Uncharacterized protein</fullName>
    </submittedName>
</protein>
<dbReference type="InterPro" id="IPR036595">
    <property type="entry name" value="A-macroglobulin_rcpt-bd_sf"/>
</dbReference>
<dbReference type="Gene3D" id="2.40.50.120">
    <property type="match status" value="1"/>
</dbReference>
<dbReference type="InterPro" id="IPR008993">
    <property type="entry name" value="TIMP-like_OB-fold"/>
</dbReference>
<dbReference type="SUPFAM" id="SSF50242">
    <property type="entry name" value="TIMP-like"/>
    <property type="match status" value="1"/>
</dbReference>
<keyword evidence="2" id="KW-1185">Reference proteome</keyword>
<dbReference type="Gene3D" id="2.60.40.690">
    <property type="entry name" value="Alpha-macroglobulin, receptor-binding domain"/>
    <property type="match status" value="1"/>
</dbReference>
<name>A0ABR3M8M4_9TELE</name>
<dbReference type="EMBL" id="JAYMGO010000014">
    <property type="protein sequence ID" value="KAL1261458.1"/>
    <property type="molecule type" value="Genomic_DNA"/>
</dbReference>
<organism evidence="1 2">
    <name type="scientific">Cirrhinus molitorella</name>
    <name type="common">mud carp</name>
    <dbReference type="NCBI Taxonomy" id="172907"/>
    <lineage>
        <taxon>Eukaryota</taxon>
        <taxon>Metazoa</taxon>
        <taxon>Chordata</taxon>
        <taxon>Craniata</taxon>
        <taxon>Vertebrata</taxon>
        <taxon>Euteleostomi</taxon>
        <taxon>Actinopterygii</taxon>
        <taxon>Neopterygii</taxon>
        <taxon>Teleostei</taxon>
        <taxon>Ostariophysi</taxon>
        <taxon>Cypriniformes</taxon>
        <taxon>Cyprinidae</taxon>
        <taxon>Labeoninae</taxon>
        <taxon>Labeonini</taxon>
        <taxon>Cirrhinus</taxon>
    </lineage>
</organism>
<reference evidence="1 2" key="1">
    <citation type="submission" date="2023-09" db="EMBL/GenBank/DDBJ databases">
        <authorList>
            <person name="Wang M."/>
        </authorList>
    </citation>
    <scope>NUCLEOTIDE SEQUENCE [LARGE SCALE GENOMIC DNA]</scope>
    <source>
        <strain evidence="1">GT-2023</strain>
        <tissue evidence="1">Liver</tissue>
    </source>
</reference>
<proteinExistence type="predicted"/>